<comment type="caution">
    <text evidence="2">The sequence shown here is derived from an EMBL/GenBank/DDBJ whole genome shotgun (WGS) entry which is preliminary data.</text>
</comment>
<dbReference type="RefSeq" id="WP_121390963.1">
    <property type="nucleotide sequence ID" value="NZ_RCDD01000001.1"/>
</dbReference>
<dbReference type="InterPro" id="IPR001387">
    <property type="entry name" value="Cro/C1-type_HTH"/>
</dbReference>
<dbReference type="InterPro" id="IPR010982">
    <property type="entry name" value="Lambda_DNA-bd_dom_sf"/>
</dbReference>
<feature type="domain" description="HTH cro/C1-type" evidence="1">
    <location>
        <begin position="10"/>
        <end position="64"/>
    </location>
</feature>
<sequence>MGTGRRRVELAAVRRGAGFTQESLAEALGVDRTTVITWEAGSHAPMPHVRPRLAQLLERSPGELDELLSGQPKVVEFGRPDLDAVFSWLDRVAGWDRGTSRRKVGEGLADVLPRVAVGRAEVANRLARYYGGSSVFSARVGSTEVLTSVVTRPEWLDLRCELSPTGDRLELSVGAEARWAMSERAALTATRRLADAVVKGARLTDAPVYRLVEVMPEVGVVRGQVEVASFFDYALTADLLERELAESPDELPLRDAWMPDLESVFDLRGRLCAGGALALFAAARPADPFRGEADYVLLVQERSSQVVNAAGRLAVIPKGFHGPLNDVRADSRIGATLRRELEEELFGRGDVDVTGGPMRAADPMHRARLSEPMRWLSEDPARWRMECTGFGLNLVSGNYEFACLVVIEDEEFWQRFGGQIEANWESDGLRQYSSRDGESLEKLIADDSWSNEGVFAMVQGLRRLREIGGERVSLPPIEWRVGQAAEGQRTVMTTEAARASQE</sequence>
<dbReference type="GO" id="GO:0003677">
    <property type="term" value="F:DNA binding"/>
    <property type="evidence" value="ECO:0007669"/>
    <property type="project" value="InterPro"/>
</dbReference>
<dbReference type="AlphaFoldDB" id="A0A421B7C5"/>
<evidence type="ECO:0000259" key="1">
    <source>
        <dbReference type="PROSITE" id="PS50943"/>
    </source>
</evidence>
<reference evidence="2 3" key="1">
    <citation type="submission" date="2018-10" db="EMBL/GenBank/DDBJ databases">
        <title>Genomic Encyclopedia of Archaeal and Bacterial Type Strains, Phase II (KMG-II): from individual species to whole genera.</title>
        <authorList>
            <person name="Goeker M."/>
        </authorList>
    </citation>
    <scope>NUCLEOTIDE SEQUENCE [LARGE SCALE GENOMIC DNA]</scope>
    <source>
        <strain evidence="2 3">DSM 45657</strain>
    </source>
</reference>
<accession>A0A421B7C5</accession>
<dbReference type="EMBL" id="RCDD01000001">
    <property type="protein sequence ID" value="RLK60406.1"/>
    <property type="molecule type" value="Genomic_DNA"/>
</dbReference>
<protein>
    <submittedName>
        <fullName evidence="2">Helix-turn-helix protein</fullName>
    </submittedName>
</protein>
<evidence type="ECO:0000313" key="2">
    <source>
        <dbReference type="EMBL" id="RLK60406.1"/>
    </source>
</evidence>
<dbReference type="SUPFAM" id="SSF47413">
    <property type="entry name" value="lambda repressor-like DNA-binding domains"/>
    <property type="match status" value="1"/>
</dbReference>
<dbReference type="SMART" id="SM00530">
    <property type="entry name" value="HTH_XRE"/>
    <property type="match status" value="1"/>
</dbReference>
<dbReference type="PROSITE" id="PS50943">
    <property type="entry name" value="HTH_CROC1"/>
    <property type="match status" value="1"/>
</dbReference>
<organism evidence="2 3">
    <name type="scientific">Actinokineospora cianjurensis</name>
    <dbReference type="NCBI Taxonomy" id="585224"/>
    <lineage>
        <taxon>Bacteria</taxon>
        <taxon>Bacillati</taxon>
        <taxon>Actinomycetota</taxon>
        <taxon>Actinomycetes</taxon>
        <taxon>Pseudonocardiales</taxon>
        <taxon>Pseudonocardiaceae</taxon>
        <taxon>Actinokineospora</taxon>
    </lineage>
</organism>
<name>A0A421B7C5_9PSEU</name>
<proteinExistence type="predicted"/>
<evidence type="ECO:0000313" key="3">
    <source>
        <dbReference type="Proteomes" id="UP000282454"/>
    </source>
</evidence>
<keyword evidence="3" id="KW-1185">Reference proteome</keyword>
<dbReference type="Pfam" id="PF13560">
    <property type="entry name" value="HTH_31"/>
    <property type="match status" value="1"/>
</dbReference>
<dbReference type="Proteomes" id="UP000282454">
    <property type="component" value="Unassembled WGS sequence"/>
</dbReference>
<gene>
    <name evidence="2" type="ORF">CLV68_0910</name>
</gene>
<dbReference type="CDD" id="cd00093">
    <property type="entry name" value="HTH_XRE"/>
    <property type="match status" value="1"/>
</dbReference>
<dbReference type="Gene3D" id="1.10.260.40">
    <property type="entry name" value="lambda repressor-like DNA-binding domains"/>
    <property type="match status" value="1"/>
</dbReference>
<dbReference type="OrthoDB" id="4523834at2"/>